<dbReference type="InterPro" id="IPR014710">
    <property type="entry name" value="RmlC-like_jellyroll"/>
</dbReference>
<dbReference type="InterPro" id="IPR011051">
    <property type="entry name" value="RmlC_Cupin_sf"/>
</dbReference>
<evidence type="ECO:0000259" key="2">
    <source>
        <dbReference type="Pfam" id="PF07883"/>
    </source>
</evidence>
<name>A0A840AA40_9PROT</name>
<keyword evidence="3" id="KW-0560">Oxidoreductase</keyword>
<feature type="domain" description="Cupin type-2" evidence="2">
    <location>
        <begin position="75"/>
        <end position="137"/>
    </location>
</feature>
<dbReference type="RefSeq" id="WP_184382285.1">
    <property type="nucleotide sequence ID" value="NZ_JACIDJ010000001.1"/>
</dbReference>
<dbReference type="InterPro" id="IPR013096">
    <property type="entry name" value="Cupin_2"/>
</dbReference>
<evidence type="ECO:0000256" key="1">
    <source>
        <dbReference type="SAM" id="SignalP"/>
    </source>
</evidence>
<dbReference type="EMBL" id="JACIDJ010000001">
    <property type="protein sequence ID" value="MBB3897363.1"/>
    <property type="molecule type" value="Genomic_DNA"/>
</dbReference>
<accession>A0A840AA40</accession>
<comment type="caution">
    <text evidence="3">The sequence shown here is derived from an EMBL/GenBank/DDBJ whole genome shotgun (WGS) entry which is preliminary data.</text>
</comment>
<keyword evidence="3" id="KW-0223">Dioxygenase</keyword>
<gene>
    <name evidence="3" type="ORF">GGQ83_000789</name>
</gene>
<dbReference type="Proteomes" id="UP000553193">
    <property type="component" value="Unassembled WGS sequence"/>
</dbReference>
<evidence type="ECO:0000313" key="4">
    <source>
        <dbReference type="Proteomes" id="UP000553193"/>
    </source>
</evidence>
<keyword evidence="4" id="KW-1185">Reference proteome</keyword>
<sequence>MPTRLFAVALCAALALPTALTAQHAGHAGHTELTTINGVVPRGVYRPLEEVVVLLDITASDGQRLVVTRGIRRAGTRAPIHVHEHGGHTCVLSGTITDFVEGHPDTVWPAGTCYYMPANTPMTAANLGTEDAVLMDTFKLPPGAPTITVVEQGLPR</sequence>
<feature type="signal peptide" evidence="1">
    <location>
        <begin position="1"/>
        <end position="22"/>
    </location>
</feature>
<dbReference type="Gene3D" id="2.60.120.10">
    <property type="entry name" value="Jelly Rolls"/>
    <property type="match status" value="1"/>
</dbReference>
<protein>
    <submittedName>
        <fullName evidence="3">Quercetin dioxygenase-like cupin family protein</fullName>
    </submittedName>
</protein>
<dbReference type="Pfam" id="PF07883">
    <property type="entry name" value="Cupin_2"/>
    <property type="match status" value="1"/>
</dbReference>
<feature type="chain" id="PRO_5032327121" evidence="1">
    <location>
        <begin position="23"/>
        <end position="156"/>
    </location>
</feature>
<keyword evidence="1" id="KW-0732">Signal</keyword>
<dbReference type="GO" id="GO:0051213">
    <property type="term" value="F:dioxygenase activity"/>
    <property type="evidence" value="ECO:0007669"/>
    <property type="project" value="UniProtKB-KW"/>
</dbReference>
<evidence type="ECO:0000313" key="3">
    <source>
        <dbReference type="EMBL" id="MBB3897363.1"/>
    </source>
</evidence>
<organism evidence="3 4">
    <name type="scientific">Roseococcus suduntuyensis</name>
    <dbReference type="NCBI Taxonomy" id="455361"/>
    <lineage>
        <taxon>Bacteria</taxon>
        <taxon>Pseudomonadati</taxon>
        <taxon>Pseudomonadota</taxon>
        <taxon>Alphaproteobacteria</taxon>
        <taxon>Acetobacterales</taxon>
        <taxon>Roseomonadaceae</taxon>
        <taxon>Roseococcus</taxon>
    </lineage>
</organism>
<reference evidence="3 4" key="1">
    <citation type="submission" date="2020-08" db="EMBL/GenBank/DDBJ databases">
        <title>Genomic Encyclopedia of Type Strains, Phase IV (KMG-IV): sequencing the most valuable type-strain genomes for metagenomic binning, comparative biology and taxonomic classification.</title>
        <authorList>
            <person name="Goeker M."/>
        </authorList>
    </citation>
    <scope>NUCLEOTIDE SEQUENCE [LARGE SCALE GENOMIC DNA]</scope>
    <source>
        <strain evidence="3 4">DSM 19979</strain>
    </source>
</reference>
<proteinExistence type="predicted"/>
<dbReference type="AlphaFoldDB" id="A0A840AA40"/>
<dbReference type="SUPFAM" id="SSF51182">
    <property type="entry name" value="RmlC-like cupins"/>
    <property type="match status" value="1"/>
</dbReference>